<dbReference type="SUPFAM" id="SSF53850">
    <property type="entry name" value="Periplasmic binding protein-like II"/>
    <property type="match status" value="1"/>
</dbReference>
<evidence type="ECO:0000256" key="3">
    <source>
        <dbReference type="ARBA" id="ARBA00034247"/>
    </source>
</evidence>
<dbReference type="CDD" id="cd01007">
    <property type="entry name" value="PBP2_BvgS_HisK_like"/>
    <property type="match status" value="1"/>
</dbReference>
<keyword evidence="7" id="KW-1185">Reference proteome</keyword>
<feature type="transmembrane region" description="Helical" evidence="4">
    <location>
        <begin position="257"/>
        <end position="280"/>
    </location>
</feature>
<keyword evidence="4" id="KW-1133">Transmembrane helix</keyword>
<dbReference type="EMBL" id="QGGU01000002">
    <property type="protein sequence ID" value="PWK53685.1"/>
    <property type="molecule type" value="Genomic_DNA"/>
</dbReference>
<accession>A0A316FZX1</accession>
<dbReference type="SMART" id="SM00267">
    <property type="entry name" value="GGDEF"/>
    <property type="match status" value="1"/>
</dbReference>
<dbReference type="Proteomes" id="UP000245790">
    <property type="component" value="Unassembled WGS sequence"/>
</dbReference>
<dbReference type="EC" id="2.7.7.65" evidence="2"/>
<dbReference type="InterPro" id="IPR050469">
    <property type="entry name" value="Diguanylate_Cyclase"/>
</dbReference>
<dbReference type="PROSITE" id="PS50887">
    <property type="entry name" value="GGDEF"/>
    <property type="match status" value="1"/>
</dbReference>
<dbReference type="Gene3D" id="3.40.190.10">
    <property type="entry name" value="Periplasmic binding protein-like II"/>
    <property type="match status" value="2"/>
</dbReference>
<name>A0A316FZX1_9GAMM</name>
<gene>
    <name evidence="6" type="ORF">C8D97_10273</name>
</gene>
<dbReference type="InterPro" id="IPR029787">
    <property type="entry name" value="Nucleotide_cyclase"/>
</dbReference>
<evidence type="ECO:0000256" key="1">
    <source>
        <dbReference type="ARBA" id="ARBA00001946"/>
    </source>
</evidence>
<evidence type="ECO:0000256" key="2">
    <source>
        <dbReference type="ARBA" id="ARBA00012528"/>
    </source>
</evidence>
<comment type="cofactor">
    <cofactor evidence="1">
        <name>Mg(2+)</name>
        <dbReference type="ChEBI" id="CHEBI:18420"/>
    </cofactor>
</comment>
<dbReference type="PANTHER" id="PTHR45138">
    <property type="entry name" value="REGULATORY COMPONENTS OF SENSORY TRANSDUCTION SYSTEM"/>
    <property type="match status" value="1"/>
</dbReference>
<keyword evidence="4" id="KW-0472">Membrane</keyword>
<dbReference type="SUPFAM" id="SSF55073">
    <property type="entry name" value="Nucleotide cyclase"/>
    <property type="match status" value="1"/>
</dbReference>
<evidence type="ECO:0000256" key="4">
    <source>
        <dbReference type="SAM" id="Phobius"/>
    </source>
</evidence>
<dbReference type="InterPro" id="IPR001638">
    <property type="entry name" value="Solute-binding_3/MltF_N"/>
</dbReference>
<dbReference type="NCBIfam" id="TIGR00254">
    <property type="entry name" value="GGDEF"/>
    <property type="match status" value="1"/>
</dbReference>
<evidence type="ECO:0000313" key="6">
    <source>
        <dbReference type="EMBL" id="PWK53685.1"/>
    </source>
</evidence>
<comment type="caution">
    <text evidence="6">The sequence shown here is derived from an EMBL/GenBank/DDBJ whole genome shotgun (WGS) entry which is preliminary data.</text>
</comment>
<proteinExistence type="predicted"/>
<dbReference type="GO" id="GO:0052621">
    <property type="term" value="F:diguanylate cyclase activity"/>
    <property type="evidence" value="ECO:0007669"/>
    <property type="project" value="UniProtKB-EC"/>
</dbReference>
<dbReference type="InterPro" id="IPR000160">
    <property type="entry name" value="GGDEF_dom"/>
</dbReference>
<evidence type="ECO:0000313" key="7">
    <source>
        <dbReference type="Proteomes" id="UP000245790"/>
    </source>
</evidence>
<reference evidence="6 7" key="1">
    <citation type="submission" date="2018-05" db="EMBL/GenBank/DDBJ databases">
        <title>Genomic Encyclopedia of Type Strains, Phase IV (KMG-IV): sequencing the most valuable type-strain genomes for metagenomic binning, comparative biology and taxonomic classification.</title>
        <authorList>
            <person name="Goeker M."/>
        </authorList>
    </citation>
    <scope>NUCLEOTIDE SEQUENCE [LARGE SCALE GENOMIC DNA]</scope>
    <source>
        <strain evidence="6 7">DSM 25350</strain>
    </source>
</reference>
<dbReference type="AlphaFoldDB" id="A0A316FZX1"/>
<dbReference type="FunFam" id="3.30.70.270:FF:000001">
    <property type="entry name" value="Diguanylate cyclase domain protein"/>
    <property type="match status" value="1"/>
</dbReference>
<dbReference type="Gene3D" id="3.30.70.270">
    <property type="match status" value="1"/>
</dbReference>
<dbReference type="PANTHER" id="PTHR45138:SF9">
    <property type="entry name" value="DIGUANYLATE CYCLASE DGCM-RELATED"/>
    <property type="match status" value="1"/>
</dbReference>
<protein>
    <recommendedName>
        <fullName evidence="2">diguanylate cyclase</fullName>
        <ecNumber evidence="2">2.7.7.65</ecNumber>
    </recommendedName>
</protein>
<evidence type="ECO:0000259" key="5">
    <source>
        <dbReference type="PROSITE" id="PS50887"/>
    </source>
</evidence>
<sequence>MQRFSILLLICFYLANAFADIKAVNGRSLRADLERPIKIGITETPPFIIIPDDHPPKGFMMSLLRMMEKHHDAGFDYIEYNSWSELLQAAKKREVDAIFLAQKTADRLEYFEFTRPIITVQNHYIVHDSYIGKVAPNSLNEAQVVASKDSANYTRLVKKGVSVNGAYSAREALLQVANQESEIAIVDAPKASYYMNKLAIDNIKIAGRSPYSYHLAIATRNDMPKLNLFFENAIVLTPESKRDSLKLKWGLVDEPVFSWYIVYYAIVVIASLSLITLYVLRLNRKLKREIDNRIQFETLLAKANANIQTERNKAQYEARTDSLTGANNRRRFHELLSSELSLFSRENRVFSLIMLDIDLFKSINDEYGHDAGDNVLVAVCRSMMNALRPYDLMGRVGGEEFAVILPGIHLKEAESVAERIRENINSLSFKDMDQKNVTASLGVTQVKKEDDKNSLLKRTDEALYQSKENGRNRVTVIE</sequence>
<organism evidence="6 7">
    <name type="scientific">Pleionea mediterranea</name>
    <dbReference type="NCBI Taxonomy" id="523701"/>
    <lineage>
        <taxon>Bacteria</taxon>
        <taxon>Pseudomonadati</taxon>
        <taxon>Pseudomonadota</taxon>
        <taxon>Gammaproteobacteria</taxon>
        <taxon>Oceanospirillales</taxon>
        <taxon>Pleioneaceae</taxon>
        <taxon>Pleionea</taxon>
    </lineage>
</organism>
<dbReference type="CDD" id="cd01949">
    <property type="entry name" value="GGDEF"/>
    <property type="match status" value="1"/>
</dbReference>
<dbReference type="Pfam" id="PF00990">
    <property type="entry name" value="GGDEF"/>
    <property type="match status" value="1"/>
</dbReference>
<dbReference type="SMART" id="SM00062">
    <property type="entry name" value="PBPb"/>
    <property type="match status" value="1"/>
</dbReference>
<comment type="catalytic activity">
    <reaction evidence="3">
        <text>2 GTP = 3',3'-c-di-GMP + 2 diphosphate</text>
        <dbReference type="Rhea" id="RHEA:24898"/>
        <dbReference type="ChEBI" id="CHEBI:33019"/>
        <dbReference type="ChEBI" id="CHEBI:37565"/>
        <dbReference type="ChEBI" id="CHEBI:58805"/>
        <dbReference type="EC" id="2.7.7.65"/>
    </reaction>
</comment>
<dbReference type="InterPro" id="IPR043128">
    <property type="entry name" value="Rev_trsase/Diguanyl_cyclase"/>
</dbReference>
<keyword evidence="4" id="KW-0812">Transmembrane</keyword>
<feature type="domain" description="GGDEF" evidence="5">
    <location>
        <begin position="348"/>
        <end position="478"/>
    </location>
</feature>